<accession>A0ABW7CTN9</accession>
<dbReference type="InterPro" id="IPR002586">
    <property type="entry name" value="CobQ/CobB/MinD/ParA_Nub-bd_dom"/>
</dbReference>
<feature type="region of interest" description="Disordered" evidence="1">
    <location>
        <begin position="198"/>
        <end position="225"/>
    </location>
</feature>
<evidence type="ECO:0000259" key="2">
    <source>
        <dbReference type="Pfam" id="PF01656"/>
    </source>
</evidence>
<dbReference type="Pfam" id="PF01656">
    <property type="entry name" value="CbiA"/>
    <property type="match status" value="1"/>
</dbReference>
<organism evidence="3 4">
    <name type="scientific">Stenotrophomonas nematodicola</name>
    <dbReference type="NCBI Taxonomy" id="2656746"/>
    <lineage>
        <taxon>Bacteria</taxon>
        <taxon>Pseudomonadati</taxon>
        <taxon>Pseudomonadota</taxon>
        <taxon>Gammaproteobacteria</taxon>
        <taxon>Lysobacterales</taxon>
        <taxon>Lysobacteraceae</taxon>
        <taxon>Stenotrophomonas</taxon>
    </lineage>
</organism>
<protein>
    <submittedName>
        <fullName evidence="3">ParA family protein</fullName>
    </submittedName>
</protein>
<proteinExistence type="predicted"/>
<reference evidence="3 4" key="1">
    <citation type="submission" date="2024-09" db="EMBL/GenBank/DDBJ databases">
        <authorList>
            <consortium name="All-Russian atlas of soil microorganisms"/>
            <consortium name="as a basis for the search for new antimicrobial producers and enzymes with unique properties"/>
            <person name="Sokolova E.A."/>
            <person name="Voronina E.N."/>
        </authorList>
    </citation>
    <scope>NUCLEOTIDE SEQUENCE [LARGE SCALE GENOMIC DNA]</scope>
    <source>
        <strain evidence="3 4">AF-22b-331.1</strain>
    </source>
</reference>
<evidence type="ECO:0000313" key="3">
    <source>
        <dbReference type="EMBL" id="MFG6108320.1"/>
    </source>
</evidence>
<feature type="compositionally biased region" description="Basic residues" evidence="1">
    <location>
        <begin position="198"/>
        <end position="216"/>
    </location>
</feature>
<dbReference type="InterPro" id="IPR027417">
    <property type="entry name" value="P-loop_NTPase"/>
</dbReference>
<dbReference type="PANTHER" id="PTHR43384:SF13">
    <property type="entry name" value="SLR0110 PROTEIN"/>
    <property type="match status" value="1"/>
</dbReference>
<dbReference type="InterPro" id="IPR050625">
    <property type="entry name" value="ParA/MinD_ATPase"/>
</dbReference>
<dbReference type="Proteomes" id="UP001605261">
    <property type="component" value="Unassembled WGS sequence"/>
</dbReference>
<comment type="caution">
    <text evidence="3">The sequence shown here is derived from an EMBL/GenBank/DDBJ whole genome shotgun (WGS) entry which is preliminary data.</text>
</comment>
<dbReference type="EMBL" id="JBHGCJ010000002">
    <property type="protein sequence ID" value="MFG6108320.1"/>
    <property type="molecule type" value="Genomic_DNA"/>
</dbReference>
<feature type="domain" description="CobQ/CobB/MinD/ParA nucleotide binding" evidence="2">
    <location>
        <begin position="3"/>
        <end position="161"/>
    </location>
</feature>
<sequence>MRLVITGFKGGIGRTSTTLNLAARIAERRSVLVNDQDPQCGALAWAALSDQTPFAVARASSPGLFDVEIVDMPPSMPIKEQMPDADLYLVVTTLDAASYTVFLRTVALLTEQGKPYLVVANRYRPARGEQKRRLAEEPLLAQAIVIRDRAILSSYYERGTTIFALEGKRAQAAQAEFIALSNAIESMLKALKRAAQRQAKKASSLRKQRVSRHTQKKLTPSGRQA</sequence>
<evidence type="ECO:0000256" key="1">
    <source>
        <dbReference type="SAM" id="MobiDB-lite"/>
    </source>
</evidence>
<dbReference type="Gene3D" id="3.40.50.300">
    <property type="entry name" value="P-loop containing nucleotide triphosphate hydrolases"/>
    <property type="match status" value="1"/>
</dbReference>
<name>A0ABW7CTN9_9GAMM</name>
<dbReference type="SUPFAM" id="SSF52540">
    <property type="entry name" value="P-loop containing nucleoside triphosphate hydrolases"/>
    <property type="match status" value="1"/>
</dbReference>
<keyword evidence="4" id="KW-1185">Reference proteome</keyword>
<dbReference type="RefSeq" id="WP_394161459.1">
    <property type="nucleotide sequence ID" value="NZ_JBHGCJ010000002.1"/>
</dbReference>
<dbReference type="CDD" id="cd02042">
    <property type="entry name" value="ParAB_family"/>
    <property type="match status" value="1"/>
</dbReference>
<evidence type="ECO:0000313" key="4">
    <source>
        <dbReference type="Proteomes" id="UP001605261"/>
    </source>
</evidence>
<gene>
    <name evidence="3" type="ORF">ACEU0G_002257</name>
</gene>
<dbReference type="PANTHER" id="PTHR43384">
    <property type="entry name" value="SEPTUM SITE-DETERMINING PROTEIN MIND HOMOLOG, CHLOROPLASTIC-RELATED"/>
    <property type="match status" value="1"/>
</dbReference>